<dbReference type="PROSITE" id="PS51257">
    <property type="entry name" value="PROKAR_LIPOPROTEIN"/>
    <property type="match status" value="1"/>
</dbReference>
<dbReference type="AlphaFoldDB" id="A0A7J5GWB6"/>
<evidence type="ECO:0000256" key="1">
    <source>
        <dbReference type="SAM" id="SignalP"/>
    </source>
</evidence>
<proteinExistence type="predicted"/>
<reference evidence="2 3" key="1">
    <citation type="journal article" date="2019" name="Nat. Med.">
        <title>A library of human gut bacterial isolates paired with longitudinal multiomics data enables mechanistic microbiome research.</title>
        <authorList>
            <person name="Poyet M."/>
            <person name="Groussin M."/>
            <person name="Gibbons S.M."/>
            <person name="Avila-Pacheco J."/>
            <person name="Jiang X."/>
            <person name="Kearney S.M."/>
            <person name="Perrotta A.R."/>
            <person name="Berdy B."/>
            <person name="Zhao S."/>
            <person name="Lieberman T.D."/>
            <person name="Swanson P.K."/>
            <person name="Smith M."/>
            <person name="Roesemann S."/>
            <person name="Alexander J.E."/>
            <person name="Rich S.A."/>
            <person name="Livny J."/>
            <person name="Vlamakis H."/>
            <person name="Clish C."/>
            <person name="Bullock K."/>
            <person name="Deik A."/>
            <person name="Scott J."/>
            <person name="Pierce K.A."/>
            <person name="Xavier R.J."/>
            <person name="Alm E.J."/>
        </authorList>
    </citation>
    <scope>NUCLEOTIDE SEQUENCE [LARGE SCALE GENOMIC DNA]</scope>
    <source>
        <strain evidence="2 3">BIOML-A21</strain>
    </source>
</reference>
<dbReference type="Proteomes" id="UP000442334">
    <property type="component" value="Unassembled WGS sequence"/>
</dbReference>
<dbReference type="EMBL" id="WCUA01000034">
    <property type="protein sequence ID" value="KAB4181554.1"/>
    <property type="molecule type" value="Genomic_DNA"/>
</dbReference>
<organism evidence="2 3">
    <name type="scientific">Bacteroides uniformis</name>
    <dbReference type="NCBI Taxonomy" id="820"/>
    <lineage>
        <taxon>Bacteria</taxon>
        <taxon>Pseudomonadati</taxon>
        <taxon>Bacteroidota</taxon>
        <taxon>Bacteroidia</taxon>
        <taxon>Bacteroidales</taxon>
        <taxon>Bacteroidaceae</taxon>
        <taxon>Bacteroides</taxon>
    </lineage>
</organism>
<dbReference type="RefSeq" id="WP_151854930.1">
    <property type="nucleotide sequence ID" value="NZ_WCTZ01000036.1"/>
</dbReference>
<accession>A0A7J5GWB6</accession>
<evidence type="ECO:0000313" key="3">
    <source>
        <dbReference type="Proteomes" id="UP000442334"/>
    </source>
</evidence>
<gene>
    <name evidence="2" type="ORF">GAQ34_20230</name>
</gene>
<sequence>MKRIWIFLMAMLCIVSFTGCDKTDEPNGPDIDYDNLFDRTYTINDDGCCVLESCEPTRATVIEDEVKGYGWKVIGIYEVQNDGRLSQKDYRETVLGGGYVDYWFESDSRLVGFRHGDTPGKFYNKTTWRYDATKGFIMRGTESESLQNRYMQVLALATLQGKEFYMYTMQNIGVKSDEHGNQKPFYGMVVYQRMTDNELAKMKKAYDYDANFDFTGAVPDDCKFRVSARYYNPDDFEEGTNGSVIVAFGNVEFSLTDHLGTAMLPNPALEYFDSIVWRANDRIVPDRYVIHRSNQSKAQTVLTWTTRFFYTNPNLTTYFEGYKKGRIVYTYTMHHDIYFDKFLCFDWGKFSMSKPREFTATCLLDKSRSFTVYEPRTYNNDMNKVYAELRYNSEEKGKGNDIAILEKEISELTELMINHYGKGTEVGKQVDHYRTLFKALPEKAHIITYWATADTRIALVLNRDDADSKNDYYYVHAEPVQQ</sequence>
<name>A0A7J5GWB6_BACUN</name>
<keyword evidence="1" id="KW-0732">Signal</keyword>
<comment type="caution">
    <text evidence="2">The sequence shown here is derived from an EMBL/GenBank/DDBJ whole genome shotgun (WGS) entry which is preliminary data.</text>
</comment>
<protein>
    <recommendedName>
        <fullName evidence="4">Lipoprotein</fullName>
    </recommendedName>
</protein>
<feature type="signal peptide" evidence="1">
    <location>
        <begin position="1"/>
        <end position="19"/>
    </location>
</feature>
<evidence type="ECO:0008006" key="4">
    <source>
        <dbReference type="Google" id="ProtNLM"/>
    </source>
</evidence>
<feature type="chain" id="PRO_5029896580" description="Lipoprotein" evidence="1">
    <location>
        <begin position="20"/>
        <end position="482"/>
    </location>
</feature>
<evidence type="ECO:0000313" key="2">
    <source>
        <dbReference type="EMBL" id="KAB4181554.1"/>
    </source>
</evidence>